<evidence type="ECO:0000256" key="5">
    <source>
        <dbReference type="ARBA" id="ARBA00048200"/>
    </source>
</evidence>
<dbReference type="GO" id="GO:0019305">
    <property type="term" value="P:dTDP-rhamnose biosynthetic process"/>
    <property type="evidence" value="ECO:0007669"/>
    <property type="project" value="UniProtKB-UniPathway"/>
</dbReference>
<dbReference type="CDD" id="cd05254">
    <property type="entry name" value="dTDP_HR_like_SDR_e"/>
    <property type="match status" value="1"/>
</dbReference>
<dbReference type="Gene3D" id="3.40.50.720">
    <property type="entry name" value="NAD(P)-binding Rossmann-like Domain"/>
    <property type="match status" value="1"/>
</dbReference>
<name>A0A139BRZ0_9PROT</name>
<comment type="function">
    <text evidence="6">Catalyzes the reduction of dTDP-6-deoxy-L-lyxo-4-hexulose to yield dTDP-L-rhamnose.</text>
</comment>
<dbReference type="SUPFAM" id="SSF51735">
    <property type="entry name" value="NAD(P)-binding Rossmann-fold domains"/>
    <property type="match status" value="1"/>
</dbReference>
<accession>A0A139BRZ0</accession>
<evidence type="ECO:0000256" key="6">
    <source>
        <dbReference type="RuleBase" id="RU364082"/>
    </source>
</evidence>
<reference evidence="8 9" key="1">
    <citation type="submission" date="2016-02" db="EMBL/GenBank/DDBJ databases">
        <authorList>
            <person name="Wen L."/>
            <person name="He K."/>
            <person name="Yang H."/>
        </authorList>
    </citation>
    <scope>NUCLEOTIDE SEQUENCE [LARGE SCALE GENOMIC DNA]</scope>
    <source>
        <strain evidence="8">ShG14-8</strain>
    </source>
</reference>
<dbReference type="Proteomes" id="UP000070578">
    <property type="component" value="Unassembled WGS sequence"/>
</dbReference>
<dbReference type="Pfam" id="PF04321">
    <property type="entry name" value="RmlD_sub_bind"/>
    <property type="match status" value="1"/>
</dbReference>
<dbReference type="GO" id="GO:0008831">
    <property type="term" value="F:dTDP-4-dehydrorhamnose reductase activity"/>
    <property type="evidence" value="ECO:0007669"/>
    <property type="project" value="UniProtKB-EC"/>
</dbReference>
<evidence type="ECO:0000256" key="2">
    <source>
        <dbReference type="ARBA" id="ARBA00010944"/>
    </source>
</evidence>
<dbReference type="InterPro" id="IPR036291">
    <property type="entry name" value="NAD(P)-bd_dom_sf"/>
</dbReference>
<evidence type="ECO:0000256" key="3">
    <source>
        <dbReference type="ARBA" id="ARBA00012929"/>
    </source>
</evidence>
<evidence type="ECO:0000256" key="1">
    <source>
        <dbReference type="ARBA" id="ARBA00004781"/>
    </source>
</evidence>
<dbReference type="AlphaFoldDB" id="A0A139BRZ0"/>
<dbReference type="EC" id="1.1.1.133" evidence="3 6"/>
<proteinExistence type="inferred from homology"/>
<dbReference type="PANTHER" id="PTHR10491:SF4">
    <property type="entry name" value="METHIONINE ADENOSYLTRANSFERASE 2 SUBUNIT BETA"/>
    <property type="match status" value="1"/>
</dbReference>
<dbReference type="InterPro" id="IPR005913">
    <property type="entry name" value="dTDP_dehydrorham_reduct"/>
</dbReference>
<reference evidence="8 9" key="2">
    <citation type="submission" date="2016-03" db="EMBL/GenBank/DDBJ databases">
        <title>New uncultured bacterium of the family Gallionellaceae from acid mine drainage: description and reconstruction of genome based on metagenomic analysis of microbial community.</title>
        <authorList>
            <person name="Kadnikov V."/>
            <person name="Ivasenko D."/>
            <person name="Beletsky A."/>
            <person name="Mardanov A."/>
            <person name="Danilova E."/>
            <person name="Pimenov N."/>
            <person name="Karnachuk O."/>
            <person name="Ravin N."/>
        </authorList>
    </citation>
    <scope>NUCLEOTIDE SEQUENCE [LARGE SCALE GENOMIC DNA]</scope>
    <source>
        <strain evidence="8">ShG14-8</strain>
    </source>
</reference>
<evidence type="ECO:0000259" key="7">
    <source>
        <dbReference type="Pfam" id="PF04321"/>
    </source>
</evidence>
<comment type="catalytic activity">
    <reaction evidence="5 6">
        <text>dTDP-beta-L-rhamnose + NADP(+) = dTDP-4-dehydro-beta-L-rhamnose + NADPH + H(+)</text>
        <dbReference type="Rhea" id="RHEA:21796"/>
        <dbReference type="ChEBI" id="CHEBI:15378"/>
        <dbReference type="ChEBI" id="CHEBI:57510"/>
        <dbReference type="ChEBI" id="CHEBI:57783"/>
        <dbReference type="ChEBI" id="CHEBI:58349"/>
        <dbReference type="ChEBI" id="CHEBI:62830"/>
        <dbReference type="EC" id="1.1.1.133"/>
    </reaction>
</comment>
<dbReference type="EMBL" id="LSLI01000067">
    <property type="protein sequence ID" value="KXS31583.1"/>
    <property type="molecule type" value="Genomic_DNA"/>
</dbReference>
<evidence type="ECO:0000313" key="9">
    <source>
        <dbReference type="Proteomes" id="UP000070578"/>
    </source>
</evidence>
<comment type="pathway">
    <text evidence="1 6">Carbohydrate biosynthesis; dTDP-L-rhamnose biosynthesis.</text>
</comment>
<dbReference type="PATRIC" id="fig|1796491.3.peg.2494"/>
<dbReference type="PANTHER" id="PTHR10491">
    <property type="entry name" value="DTDP-4-DEHYDRORHAMNOSE REDUCTASE"/>
    <property type="match status" value="1"/>
</dbReference>
<comment type="similarity">
    <text evidence="2 6">Belongs to the dTDP-4-dehydrorhamnose reductase family.</text>
</comment>
<keyword evidence="6" id="KW-0521">NADP</keyword>
<dbReference type="UniPathway" id="UPA00124"/>
<dbReference type="InterPro" id="IPR029903">
    <property type="entry name" value="RmlD-like-bd"/>
</dbReference>
<dbReference type="NCBIfam" id="NF007440">
    <property type="entry name" value="PRK09987.1"/>
    <property type="match status" value="1"/>
</dbReference>
<dbReference type="GO" id="GO:0005829">
    <property type="term" value="C:cytosol"/>
    <property type="evidence" value="ECO:0007669"/>
    <property type="project" value="TreeGrafter"/>
</dbReference>
<keyword evidence="6" id="KW-0560">Oxidoreductase</keyword>
<evidence type="ECO:0000256" key="4">
    <source>
        <dbReference type="ARBA" id="ARBA00017099"/>
    </source>
</evidence>
<comment type="cofactor">
    <cofactor evidence="6">
        <name>Mg(2+)</name>
        <dbReference type="ChEBI" id="CHEBI:18420"/>
    </cofactor>
    <text evidence="6">Binds 1 Mg(2+) ion per monomer.</text>
</comment>
<dbReference type="Gene3D" id="3.90.25.10">
    <property type="entry name" value="UDP-galactose 4-epimerase, domain 1"/>
    <property type="match status" value="1"/>
</dbReference>
<comment type="caution">
    <text evidence="8">The sequence shown here is derived from an EMBL/GenBank/DDBJ whole genome shotgun (WGS) entry which is preliminary data.</text>
</comment>
<protein>
    <recommendedName>
        <fullName evidence="4 6">dTDP-4-dehydrorhamnose reductase</fullName>
        <ecNumber evidence="3 6">1.1.1.133</ecNumber>
    </recommendedName>
</protein>
<gene>
    <name evidence="8" type="ORF">AWT59_2280</name>
</gene>
<feature type="domain" description="RmlD-like substrate binding" evidence="7">
    <location>
        <begin position="1"/>
        <end position="295"/>
    </location>
</feature>
<dbReference type="NCBIfam" id="TIGR01214">
    <property type="entry name" value="rmlD"/>
    <property type="match status" value="1"/>
</dbReference>
<evidence type="ECO:0000313" key="8">
    <source>
        <dbReference type="EMBL" id="KXS31583.1"/>
    </source>
</evidence>
<organism evidence="8 9">
    <name type="scientific">Candidatus Gallionella acididurans</name>
    <dbReference type="NCBI Taxonomy" id="1796491"/>
    <lineage>
        <taxon>Bacteria</taxon>
        <taxon>Pseudomonadati</taxon>
        <taxon>Pseudomonadota</taxon>
        <taxon>Betaproteobacteria</taxon>
        <taxon>Nitrosomonadales</taxon>
        <taxon>Gallionellaceae</taxon>
        <taxon>Gallionella</taxon>
    </lineage>
</organism>
<sequence>MKILLFGKNGQVGWELRRSLAPLGELVAVDSASKELCGDFTDPEGIARTVLAVAPDVIVNAAAHTAVDKAESEPELARTINALAPGVLAREAKKTNAWLVHYSTDYVFDGGGEKPWLESDATAPLNVYGATKLEGEQLILQSGCRHLIFRTSWVYGARGGNFAKTMLRLAGERDSLSVINDQVGAPTGADLLADVTAHAIRTAQLQPDVSGLYHLVAGGETTWHGYAGFVIDFARRAGIPLKVAQDAIKAVPTSAFPTPAKRPHNSRMDTTKLERTFDLYLPQWQTGVERMLSEVLEES</sequence>